<evidence type="ECO:0000313" key="2">
    <source>
        <dbReference type="EMBL" id="OIJ18364.1"/>
    </source>
</evidence>
<keyword evidence="1" id="KW-0472">Membrane</keyword>
<sequence>MKRYFNNRGYTLIIVLLTIVLISLFSLMLIPKALSTSLQVNKSEGMAQAKDLSEMGIHYAHAYFENIVNLAIEQAKADPGFINQTVNHDLLFCENFISLLPIEQTFAEKSINNSAYYYKVSFEKEVNDFFTNCSGFQEIILPIESIGKVDNNSNSEKLIRANFVVENEGEKSIIGPCQGEICPPPPPPENLPFNIINTEINLSGQTVSNYIYTSPKFTQSVVLAGNSRLIVGGNAWVSGSSLRFNGNNAELIVGGNAYFTSPIDFRGNGNKICIRGTAYLYDHIEKKWNVYDVPQFIKSCSGVNEIGYFYDINQWKINEDIDVYY</sequence>
<proteinExistence type="predicted"/>
<dbReference type="EMBL" id="MLQS01000030">
    <property type="protein sequence ID" value="OIJ18364.1"/>
    <property type="molecule type" value="Genomic_DNA"/>
</dbReference>
<name>A0A1S2M182_9BACI</name>
<organism evidence="2 4">
    <name type="scientific">Anaerobacillus alkalidiazotrophicus</name>
    <dbReference type="NCBI Taxonomy" id="472963"/>
    <lineage>
        <taxon>Bacteria</taxon>
        <taxon>Bacillati</taxon>
        <taxon>Bacillota</taxon>
        <taxon>Bacilli</taxon>
        <taxon>Bacillales</taxon>
        <taxon>Bacillaceae</taxon>
        <taxon>Anaerobacillus</taxon>
    </lineage>
</organism>
<reference evidence="2 4" key="1">
    <citation type="submission" date="2016-10" db="EMBL/GenBank/DDBJ databases">
        <title>Draft genome sequences of four alkaliphilic bacteria belonging to the Anaerobacillus genus.</title>
        <authorList>
            <person name="Bassil N.M."/>
            <person name="Lloyd J.R."/>
        </authorList>
    </citation>
    <scope>NUCLEOTIDE SEQUENCE [LARGE SCALE GENOMIC DNA]</scope>
    <source>
        <strain evidence="2 4">DSM 22531</strain>
    </source>
</reference>
<dbReference type="OrthoDB" id="2966236at2"/>
<evidence type="ECO:0000313" key="4">
    <source>
        <dbReference type="Proteomes" id="UP000180057"/>
    </source>
</evidence>
<accession>A0A1S2M182</accession>
<dbReference type="RefSeq" id="WP_071389973.1">
    <property type="nucleotide sequence ID" value="NZ_MLQS01000017.1"/>
</dbReference>
<evidence type="ECO:0000256" key="1">
    <source>
        <dbReference type="SAM" id="Phobius"/>
    </source>
</evidence>
<keyword evidence="1" id="KW-0812">Transmembrane</keyword>
<evidence type="ECO:0000313" key="3">
    <source>
        <dbReference type="EMBL" id="OIJ19843.1"/>
    </source>
</evidence>
<keyword evidence="4" id="KW-1185">Reference proteome</keyword>
<gene>
    <name evidence="3" type="ORF">BKP45_12370</name>
    <name evidence="2" type="ORF">BKP45_18085</name>
</gene>
<comment type="caution">
    <text evidence="2">The sequence shown here is derived from an EMBL/GenBank/DDBJ whole genome shotgun (WGS) entry which is preliminary data.</text>
</comment>
<evidence type="ECO:0008006" key="5">
    <source>
        <dbReference type="Google" id="ProtNLM"/>
    </source>
</evidence>
<protein>
    <recommendedName>
        <fullName evidence="5">Type 4 fimbrial biogenesis protein PilX N-terminal domain-containing protein</fullName>
    </recommendedName>
</protein>
<dbReference type="Proteomes" id="UP000180057">
    <property type="component" value="Unassembled WGS sequence"/>
</dbReference>
<dbReference type="STRING" id="472963.BKP45_12370"/>
<keyword evidence="1" id="KW-1133">Transmembrane helix</keyword>
<dbReference type="AlphaFoldDB" id="A0A1S2M182"/>
<dbReference type="EMBL" id="MLQS01000017">
    <property type="protein sequence ID" value="OIJ19843.1"/>
    <property type="molecule type" value="Genomic_DNA"/>
</dbReference>
<feature type="transmembrane region" description="Helical" evidence="1">
    <location>
        <begin position="12"/>
        <end position="30"/>
    </location>
</feature>